<evidence type="ECO:0000313" key="1">
    <source>
        <dbReference type="EMBL" id="SIT59093.1"/>
    </source>
</evidence>
<evidence type="ECO:0000313" key="2">
    <source>
        <dbReference type="Proteomes" id="UP000188388"/>
    </source>
</evidence>
<reference evidence="2" key="1">
    <citation type="submission" date="2017-01" db="EMBL/GenBank/DDBJ databases">
        <authorList>
            <person name="Brunel B."/>
        </authorList>
    </citation>
    <scope>NUCLEOTIDE SEQUENCE [LARGE SCALE GENOMIC DNA]</scope>
</reference>
<dbReference type="EMBL" id="FTPD01000067">
    <property type="protein sequence ID" value="SIT59093.1"/>
    <property type="molecule type" value="Genomic_DNA"/>
</dbReference>
<dbReference type="Proteomes" id="UP000188388">
    <property type="component" value="Unassembled WGS sequence"/>
</dbReference>
<accession>A0A1R3VGR8</accession>
<protein>
    <submittedName>
        <fullName evidence="1">Uncharacterized protein</fullName>
    </submittedName>
</protein>
<organism evidence="1 2">
    <name type="scientific">Mesorhizobium prunaredense</name>
    <dbReference type="NCBI Taxonomy" id="1631249"/>
    <lineage>
        <taxon>Bacteria</taxon>
        <taxon>Pseudomonadati</taxon>
        <taxon>Pseudomonadota</taxon>
        <taxon>Alphaproteobacteria</taxon>
        <taxon>Hyphomicrobiales</taxon>
        <taxon>Phyllobacteriaceae</taxon>
        <taxon>Mesorhizobium</taxon>
    </lineage>
</organism>
<dbReference type="AlphaFoldDB" id="A0A1R3VGR8"/>
<proteinExistence type="predicted"/>
<name>A0A1R3VGR8_9HYPH</name>
<gene>
    <name evidence="1" type="ORF">BQ8794_70023</name>
</gene>
<sequence length="75" mass="8261">MGKPAICQARRRAAFLQGAQLQGDLGWGPEIIRVDKRQKLRIGRGRTAVAGLRNTGVRLLYQAYAPIFRGMGGHD</sequence>
<keyword evidence="2" id="KW-1185">Reference proteome</keyword>